<evidence type="ECO:0000256" key="3">
    <source>
        <dbReference type="SAM" id="SignalP"/>
    </source>
</evidence>
<feature type="compositionally biased region" description="Gly residues" evidence="1">
    <location>
        <begin position="133"/>
        <end position="143"/>
    </location>
</feature>
<feature type="transmembrane region" description="Helical" evidence="2">
    <location>
        <begin position="65"/>
        <end position="83"/>
    </location>
</feature>
<feature type="compositionally biased region" description="Low complexity" evidence="1">
    <location>
        <begin position="166"/>
        <end position="181"/>
    </location>
</feature>
<dbReference type="PANTHER" id="PTHR41542:SF1">
    <property type="entry name" value="BLL5807 PROTEIN"/>
    <property type="match status" value="1"/>
</dbReference>
<dbReference type="InterPro" id="IPR007379">
    <property type="entry name" value="Tim44-like_dom"/>
</dbReference>
<feature type="chain" id="PRO_5029889010" description="Tim44-like domain-containing protein" evidence="3">
    <location>
        <begin position="26"/>
        <end position="305"/>
    </location>
</feature>
<feature type="region of interest" description="Disordered" evidence="1">
    <location>
        <begin position="161"/>
        <end position="183"/>
    </location>
</feature>
<dbReference type="InterPro" id="IPR032710">
    <property type="entry name" value="NTF2-like_dom_sf"/>
</dbReference>
<evidence type="ECO:0000256" key="2">
    <source>
        <dbReference type="SAM" id="Phobius"/>
    </source>
</evidence>
<keyword evidence="2" id="KW-0472">Membrane</keyword>
<feature type="region of interest" description="Disordered" evidence="1">
    <location>
        <begin position="87"/>
        <end position="149"/>
    </location>
</feature>
<dbReference type="EMBL" id="JAAGRQ010000110">
    <property type="protein sequence ID" value="NDY58521.1"/>
    <property type="molecule type" value="Genomic_DNA"/>
</dbReference>
<evidence type="ECO:0000313" key="5">
    <source>
        <dbReference type="EMBL" id="NDY58521.1"/>
    </source>
</evidence>
<evidence type="ECO:0000313" key="6">
    <source>
        <dbReference type="Proteomes" id="UP000469724"/>
    </source>
</evidence>
<accession>A0A7K3NQW6</accession>
<proteinExistence type="predicted"/>
<keyword evidence="2" id="KW-0812">Transmembrane</keyword>
<reference evidence="5 6" key="1">
    <citation type="submission" date="2020-02" db="EMBL/GenBank/DDBJ databases">
        <title>Comparative genomics of sulfur disproportionating microorganisms.</title>
        <authorList>
            <person name="Ward L.M."/>
            <person name="Bertran E."/>
            <person name="Johnston D.T."/>
        </authorList>
    </citation>
    <scope>NUCLEOTIDE SEQUENCE [LARGE SCALE GENOMIC DNA]</scope>
    <source>
        <strain evidence="5 6">DSM 3696</strain>
    </source>
</reference>
<dbReference type="PANTHER" id="PTHR41542">
    <property type="entry name" value="BLL5807 PROTEIN"/>
    <property type="match status" value="1"/>
</dbReference>
<sequence length="305" mass="31604">MPHAAYRRLRAFSLGAAAPFFPALAATALAAANAEGLPSDESSGMFGGGLINALFLGEPFTGPRLADIVIIGLVVFMLFRFFAGRRTPSTGPDRAARPTPSPAGGRTPSGPSTNGHDPASSDPQPSAPPKEGYGPGTSHGPGPEGREPGLERAYQAAEAAWGGLRSAPSAGKPAPAGAQPAFHSEDEEFVAGAKAVYARVREAMEKGDVSGMAPFVAPEFMGELARMATARAAQTGGKTSQLLLVDAGIATRVKEGNTTRIETLYEVLAKMPGQSGDDRERETWTFVRDESTPGAMWLLAGIKAA</sequence>
<dbReference type="SUPFAM" id="SSF54427">
    <property type="entry name" value="NTF2-like"/>
    <property type="match status" value="1"/>
</dbReference>
<dbReference type="SMART" id="SM00978">
    <property type="entry name" value="Tim44"/>
    <property type="match status" value="1"/>
</dbReference>
<organism evidence="5 6">
    <name type="scientific">Desulfolutivibrio sulfodismutans</name>
    <dbReference type="NCBI Taxonomy" id="63561"/>
    <lineage>
        <taxon>Bacteria</taxon>
        <taxon>Pseudomonadati</taxon>
        <taxon>Thermodesulfobacteriota</taxon>
        <taxon>Desulfovibrionia</taxon>
        <taxon>Desulfovibrionales</taxon>
        <taxon>Desulfovibrionaceae</taxon>
        <taxon>Desulfolutivibrio</taxon>
    </lineage>
</organism>
<name>A0A7K3NQW6_9BACT</name>
<comment type="caution">
    <text evidence="5">The sequence shown here is derived from an EMBL/GenBank/DDBJ whole genome shotgun (WGS) entry which is preliminary data.</text>
</comment>
<gene>
    <name evidence="5" type="ORF">G3N56_17440</name>
</gene>
<protein>
    <recommendedName>
        <fullName evidence="4">Tim44-like domain-containing protein</fullName>
    </recommendedName>
</protein>
<dbReference type="Proteomes" id="UP000469724">
    <property type="component" value="Unassembled WGS sequence"/>
</dbReference>
<dbReference type="RefSeq" id="WP_163303593.1">
    <property type="nucleotide sequence ID" value="NZ_JAAGRQ010000110.1"/>
</dbReference>
<evidence type="ECO:0000256" key="1">
    <source>
        <dbReference type="SAM" id="MobiDB-lite"/>
    </source>
</evidence>
<keyword evidence="2" id="KW-1133">Transmembrane helix</keyword>
<keyword evidence="6" id="KW-1185">Reference proteome</keyword>
<keyword evidence="3" id="KW-0732">Signal</keyword>
<evidence type="ECO:0000259" key="4">
    <source>
        <dbReference type="SMART" id="SM00978"/>
    </source>
</evidence>
<dbReference type="AlphaFoldDB" id="A0A7K3NQW6"/>
<feature type="domain" description="Tim44-like" evidence="4">
    <location>
        <begin position="169"/>
        <end position="304"/>
    </location>
</feature>
<feature type="signal peptide" evidence="3">
    <location>
        <begin position="1"/>
        <end position="25"/>
    </location>
</feature>